<name>A0A182QII6_9DIPT</name>
<reference evidence="2" key="2">
    <citation type="submission" date="2020-05" db="UniProtKB">
        <authorList>
            <consortium name="EnsemblMetazoa"/>
        </authorList>
    </citation>
    <scope>IDENTIFICATION</scope>
    <source>
        <strain evidence="2">FAR1</strain>
    </source>
</reference>
<dbReference type="Proteomes" id="UP000075886">
    <property type="component" value="Unassembled WGS sequence"/>
</dbReference>
<keyword evidence="3" id="KW-1185">Reference proteome</keyword>
<reference evidence="3" key="1">
    <citation type="submission" date="2014-01" db="EMBL/GenBank/DDBJ databases">
        <title>The Genome Sequence of Anopheles farauti FAR1 (V2).</title>
        <authorList>
            <consortium name="The Broad Institute Genomics Platform"/>
            <person name="Neafsey D.E."/>
            <person name="Besansky N."/>
            <person name="Howell P."/>
            <person name="Walton C."/>
            <person name="Young S.K."/>
            <person name="Zeng Q."/>
            <person name="Gargeya S."/>
            <person name="Fitzgerald M."/>
            <person name="Haas B."/>
            <person name="Abouelleil A."/>
            <person name="Allen A.W."/>
            <person name="Alvarado L."/>
            <person name="Arachchi H.M."/>
            <person name="Berlin A.M."/>
            <person name="Chapman S.B."/>
            <person name="Gainer-Dewar J."/>
            <person name="Goldberg J."/>
            <person name="Griggs A."/>
            <person name="Gujja S."/>
            <person name="Hansen M."/>
            <person name="Howarth C."/>
            <person name="Imamovic A."/>
            <person name="Ireland A."/>
            <person name="Larimer J."/>
            <person name="McCowan C."/>
            <person name="Murphy C."/>
            <person name="Pearson M."/>
            <person name="Poon T.W."/>
            <person name="Priest M."/>
            <person name="Roberts A."/>
            <person name="Saif S."/>
            <person name="Shea T."/>
            <person name="Sisk P."/>
            <person name="Sykes S."/>
            <person name="Wortman J."/>
            <person name="Nusbaum C."/>
            <person name="Birren B."/>
        </authorList>
    </citation>
    <scope>NUCLEOTIDE SEQUENCE [LARGE SCALE GENOMIC DNA]</scope>
    <source>
        <strain evidence="3">FAR1</strain>
    </source>
</reference>
<evidence type="ECO:0000313" key="2">
    <source>
        <dbReference type="EnsemblMetazoa" id="AFAF010880-PA"/>
    </source>
</evidence>
<dbReference type="EMBL" id="AXCN02001758">
    <property type="status" value="NOT_ANNOTATED_CDS"/>
    <property type="molecule type" value="Genomic_DNA"/>
</dbReference>
<keyword evidence="1" id="KW-0812">Transmembrane</keyword>
<evidence type="ECO:0000313" key="3">
    <source>
        <dbReference type="Proteomes" id="UP000075886"/>
    </source>
</evidence>
<dbReference type="VEuPathDB" id="VectorBase:AFAF010880"/>
<dbReference type="AlphaFoldDB" id="A0A182QII6"/>
<keyword evidence="1" id="KW-0472">Membrane</keyword>
<accession>A0A182QII6</accession>
<protein>
    <submittedName>
        <fullName evidence="2">Uncharacterized protein</fullName>
    </submittedName>
</protein>
<organism evidence="2 3">
    <name type="scientific">Anopheles farauti</name>
    <dbReference type="NCBI Taxonomy" id="69004"/>
    <lineage>
        <taxon>Eukaryota</taxon>
        <taxon>Metazoa</taxon>
        <taxon>Ecdysozoa</taxon>
        <taxon>Arthropoda</taxon>
        <taxon>Hexapoda</taxon>
        <taxon>Insecta</taxon>
        <taxon>Pterygota</taxon>
        <taxon>Neoptera</taxon>
        <taxon>Endopterygota</taxon>
        <taxon>Diptera</taxon>
        <taxon>Nematocera</taxon>
        <taxon>Culicoidea</taxon>
        <taxon>Culicidae</taxon>
        <taxon>Anophelinae</taxon>
        <taxon>Anopheles</taxon>
    </lineage>
</organism>
<evidence type="ECO:0000256" key="1">
    <source>
        <dbReference type="SAM" id="Phobius"/>
    </source>
</evidence>
<sequence length="285" mass="30753">MYPDKCDAVGVVDDDEVLLGDRRCKSSKDCINSSTSKFSSADAIADRPRLAGVAGAVEAALEADRRSPKLETAVVVVGDINRPKFASSFSYLRKTANESVFESGISLPAGLFGSLISSLRFFRTVLESRSFGFASAIWSALKVDLIGSSSYSEDLRKLGDTGPSSVMPFCMLDFAFSTYIGRDTLRGIRKEYARRKFELWCEFLFAFVALSLAVPPLGLVWLSRDVLVVLPGELACIKDVMPVCLASEAGANFLKQMGHGSNSRFGGGSSLTVANVELPFPGEPQ</sequence>
<dbReference type="EnsemblMetazoa" id="AFAF010880-RA">
    <property type="protein sequence ID" value="AFAF010880-PA"/>
    <property type="gene ID" value="AFAF010880"/>
</dbReference>
<proteinExistence type="predicted"/>
<keyword evidence="1" id="KW-1133">Transmembrane helix</keyword>
<feature type="transmembrane region" description="Helical" evidence="1">
    <location>
        <begin position="199"/>
        <end position="222"/>
    </location>
</feature>